<keyword evidence="5 6" id="KW-0472">Membrane</keyword>
<evidence type="ECO:0000256" key="5">
    <source>
        <dbReference type="ARBA" id="ARBA00023136"/>
    </source>
</evidence>
<evidence type="ECO:0000313" key="8">
    <source>
        <dbReference type="EMBL" id="GCB77752.1"/>
    </source>
</evidence>
<dbReference type="Proteomes" id="UP000288216">
    <property type="component" value="Unassembled WGS sequence"/>
</dbReference>
<dbReference type="STRING" id="75743.A0A401PXA9"/>
<evidence type="ECO:0000256" key="1">
    <source>
        <dbReference type="ARBA" id="ARBA00004141"/>
    </source>
</evidence>
<feature type="transmembrane region" description="Helical" evidence="6">
    <location>
        <begin position="122"/>
        <end position="143"/>
    </location>
</feature>
<feature type="transmembrane region" description="Helical" evidence="6">
    <location>
        <begin position="20"/>
        <end position="42"/>
    </location>
</feature>
<evidence type="ECO:0000256" key="3">
    <source>
        <dbReference type="ARBA" id="ARBA00022692"/>
    </source>
</evidence>
<feature type="transmembrane region" description="Helical" evidence="6">
    <location>
        <begin position="227"/>
        <end position="245"/>
    </location>
</feature>
<feature type="domain" description="Major facilitator superfamily (MFS) profile" evidence="7">
    <location>
        <begin position="1"/>
        <end position="314"/>
    </location>
</feature>
<dbReference type="InterPro" id="IPR036259">
    <property type="entry name" value="MFS_trans_sf"/>
</dbReference>
<comment type="caution">
    <text evidence="8">The sequence shown here is derived from an EMBL/GenBank/DDBJ whole genome shotgun (WGS) entry which is preliminary data.</text>
</comment>
<reference evidence="8 9" key="1">
    <citation type="journal article" date="2018" name="Nat. Ecol. Evol.">
        <title>Shark genomes provide insights into elasmobranch evolution and the origin of vertebrates.</title>
        <authorList>
            <person name="Hara Y"/>
            <person name="Yamaguchi K"/>
            <person name="Onimaru K"/>
            <person name="Kadota M"/>
            <person name="Koyanagi M"/>
            <person name="Keeley SD"/>
            <person name="Tatsumi K"/>
            <person name="Tanaka K"/>
            <person name="Motone F"/>
            <person name="Kageyama Y"/>
            <person name="Nozu R"/>
            <person name="Adachi N"/>
            <person name="Nishimura O"/>
            <person name="Nakagawa R"/>
            <person name="Tanegashima C"/>
            <person name="Kiyatake I"/>
            <person name="Matsumoto R"/>
            <person name="Murakumo K"/>
            <person name="Nishida K"/>
            <person name="Terakita A"/>
            <person name="Kuratani S"/>
            <person name="Sato K"/>
            <person name="Hyodo S Kuraku.S."/>
        </authorList>
    </citation>
    <scope>NUCLEOTIDE SEQUENCE [LARGE SCALE GENOMIC DNA]</scope>
</reference>
<feature type="transmembrane region" description="Helical" evidence="6">
    <location>
        <begin position="181"/>
        <end position="207"/>
    </location>
</feature>
<dbReference type="OrthoDB" id="446368at2759"/>
<dbReference type="SUPFAM" id="SSF103473">
    <property type="entry name" value="MFS general substrate transporter"/>
    <property type="match status" value="1"/>
</dbReference>
<protein>
    <recommendedName>
        <fullName evidence="7">Major facilitator superfamily (MFS) profile domain-containing protein</fullName>
    </recommendedName>
</protein>
<proteinExistence type="predicted"/>
<dbReference type="GO" id="GO:0016020">
    <property type="term" value="C:membrane"/>
    <property type="evidence" value="ECO:0007669"/>
    <property type="project" value="UniProtKB-SubCell"/>
</dbReference>
<feature type="transmembrane region" description="Helical" evidence="6">
    <location>
        <begin position="285"/>
        <end position="307"/>
    </location>
</feature>
<evidence type="ECO:0000256" key="6">
    <source>
        <dbReference type="SAM" id="Phobius"/>
    </source>
</evidence>
<dbReference type="InterPro" id="IPR011701">
    <property type="entry name" value="MFS"/>
</dbReference>
<evidence type="ECO:0000313" key="9">
    <source>
        <dbReference type="Proteomes" id="UP000288216"/>
    </source>
</evidence>
<dbReference type="PANTHER" id="PTHR23506">
    <property type="entry name" value="GH10249P"/>
    <property type="match status" value="1"/>
</dbReference>
<dbReference type="PANTHER" id="PTHR23506:SF26">
    <property type="entry name" value="MFS-TYPE TRANSPORTER SLC18B1"/>
    <property type="match status" value="1"/>
</dbReference>
<dbReference type="PROSITE" id="PS50850">
    <property type="entry name" value="MFS"/>
    <property type="match status" value="1"/>
</dbReference>
<keyword evidence="9" id="KW-1185">Reference proteome</keyword>
<gene>
    <name evidence="8" type="ORF">scyTo_0016739</name>
</gene>
<organism evidence="8 9">
    <name type="scientific">Scyliorhinus torazame</name>
    <name type="common">Cloudy catshark</name>
    <name type="synonym">Catulus torazame</name>
    <dbReference type="NCBI Taxonomy" id="75743"/>
    <lineage>
        <taxon>Eukaryota</taxon>
        <taxon>Metazoa</taxon>
        <taxon>Chordata</taxon>
        <taxon>Craniata</taxon>
        <taxon>Vertebrata</taxon>
        <taxon>Chondrichthyes</taxon>
        <taxon>Elasmobranchii</taxon>
        <taxon>Galeomorphii</taxon>
        <taxon>Galeoidea</taxon>
        <taxon>Carcharhiniformes</taxon>
        <taxon>Scyliorhinidae</taxon>
        <taxon>Scyliorhinus</taxon>
    </lineage>
</organism>
<dbReference type="AlphaFoldDB" id="A0A401PXA9"/>
<dbReference type="OMA" id="TIIMSEF"/>
<keyword evidence="2" id="KW-0813">Transport</keyword>
<accession>A0A401PXA9</accession>
<dbReference type="InterPro" id="IPR050930">
    <property type="entry name" value="MFS_Vesicular_Transporter"/>
</dbReference>
<feature type="transmembrane region" description="Helical" evidence="6">
    <location>
        <begin position="149"/>
        <end position="169"/>
    </location>
</feature>
<dbReference type="GO" id="GO:0022857">
    <property type="term" value="F:transmembrane transporter activity"/>
    <property type="evidence" value="ECO:0007669"/>
    <property type="project" value="InterPro"/>
</dbReference>
<comment type="subcellular location">
    <subcellularLocation>
        <location evidence="1">Membrane</location>
        <topology evidence="1">Multi-pass membrane protein</topology>
    </subcellularLocation>
</comment>
<dbReference type="Gene3D" id="1.20.1250.20">
    <property type="entry name" value="MFS general substrate transporter like domains"/>
    <property type="match status" value="2"/>
</dbReference>
<evidence type="ECO:0000256" key="4">
    <source>
        <dbReference type="ARBA" id="ARBA00022989"/>
    </source>
</evidence>
<keyword evidence="4 6" id="KW-1133">Transmembrane helix</keyword>
<feature type="transmembrane region" description="Helical" evidence="6">
    <location>
        <begin position="79"/>
        <end position="110"/>
    </location>
</feature>
<dbReference type="EMBL" id="BFAA01010318">
    <property type="protein sequence ID" value="GCB77752.1"/>
    <property type="molecule type" value="Genomic_DNA"/>
</dbReference>
<evidence type="ECO:0000259" key="7">
    <source>
        <dbReference type="PROSITE" id="PS50850"/>
    </source>
</evidence>
<dbReference type="Pfam" id="PF07690">
    <property type="entry name" value="MFS_1"/>
    <property type="match status" value="1"/>
</dbReference>
<keyword evidence="3 6" id="KW-0812">Transmembrane</keyword>
<sequence length="314" mass="34091">MICYSSLGPFFPKEAEKKGASASIVGMIFGCFALIELLFSLILGKYIVQIGAKFMFLVGLSISGWCTILFGLLDKAPDGPIYISLCFIVRSMDGIGFSGGMTATFSILAATFPNNVATIMGLLEIFSGLGLILGPPIGGFLYQSFGYEVPFFILGSIVLLMVPLNMCILQNYDGIASKESFWNLIAIPKIALVCLLLCSISSCIGFLDPTVSLFVTEKFDLQPGYVGLVFLGFALSYALSSPLLGYLSDRTPRIRKWLMLVGSWLIVLSFFLLGPAPILHIKCQLWMFVLMMVISGFSLSMSGIPIFPEIISCA</sequence>
<feature type="transmembrane region" description="Helical" evidence="6">
    <location>
        <begin position="54"/>
        <end position="73"/>
    </location>
</feature>
<dbReference type="InterPro" id="IPR020846">
    <property type="entry name" value="MFS_dom"/>
</dbReference>
<evidence type="ECO:0000256" key="2">
    <source>
        <dbReference type="ARBA" id="ARBA00022448"/>
    </source>
</evidence>
<name>A0A401PXA9_SCYTO</name>
<feature type="transmembrane region" description="Helical" evidence="6">
    <location>
        <begin position="257"/>
        <end position="279"/>
    </location>
</feature>